<dbReference type="SUPFAM" id="SSF53335">
    <property type="entry name" value="S-adenosyl-L-methionine-dependent methyltransferases"/>
    <property type="match status" value="1"/>
</dbReference>
<sequence>LSILDAGCGWGRLLVGLLSFPRHITRHLHYTGCEQTKSDLKHTKERVNELEKSILGREKFSDYFLGIDFDTWDELKKKEVEFDFVYLVNVLHHVQPSEIPHLFSDIMTLTKDGGYLIIHDFFFGDPLAEYDLSKYCDSCVFFDPNHVSAFFAIASTQAGLYRKMRRTSQSGKVYDLFT</sequence>
<protein>
    <recommendedName>
        <fullName evidence="1">Methyltransferase type 12 domain-containing protein</fullName>
    </recommendedName>
</protein>
<accession>X1QZZ1</accession>
<evidence type="ECO:0000259" key="1">
    <source>
        <dbReference type="Pfam" id="PF08242"/>
    </source>
</evidence>
<organism evidence="2">
    <name type="scientific">marine sediment metagenome</name>
    <dbReference type="NCBI Taxonomy" id="412755"/>
    <lineage>
        <taxon>unclassified sequences</taxon>
        <taxon>metagenomes</taxon>
        <taxon>ecological metagenomes</taxon>
    </lineage>
</organism>
<reference evidence="2" key="1">
    <citation type="journal article" date="2014" name="Front. Microbiol.">
        <title>High frequency of phylogenetically diverse reductive dehalogenase-homologous genes in deep subseafloor sedimentary metagenomes.</title>
        <authorList>
            <person name="Kawai M."/>
            <person name="Futagami T."/>
            <person name="Toyoda A."/>
            <person name="Takaki Y."/>
            <person name="Nishi S."/>
            <person name="Hori S."/>
            <person name="Arai W."/>
            <person name="Tsubouchi T."/>
            <person name="Morono Y."/>
            <person name="Uchiyama I."/>
            <person name="Ito T."/>
            <person name="Fujiyama A."/>
            <person name="Inagaki F."/>
            <person name="Takami H."/>
        </authorList>
    </citation>
    <scope>NUCLEOTIDE SEQUENCE</scope>
    <source>
        <strain evidence="2">Expedition CK06-06</strain>
    </source>
</reference>
<dbReference type="InterPro" id="IPR029063">
    <property type="entry name" value="SAM-dependent_MTases_sf"/>
</dbReference>
<comment type="caution">
    <text evidence="2">The sequence shown here is derived from an EMBL/GenBank/DDBJ whole genome shotgun (WGS) entry which is preliminary data.</text>
</comment>
<gene>
    <name evidence="2" type="ORF">S06H3_60998</name>
</gene>
<evidence type="ECO:0000313" key="2">
    <source>
        <dbReference type="EMBL" id="GAI48859.1"/>
    </source>
</evidence>
<dbReference type="AlphaFoldDB" id="X1QZZ1"/>
<feature type="non-terminal residue" evidence="2">
    <location>
        <position position="1"/>
    </location>
</feature>
<feature type="non-terminal residue" evidence="2">
    <location>
        <position position="178"/>
    </location>
</feature>
<dbReference type="EMBL" id="BARV01039895">
    <property type="protein sequence ID" value="GAI48859.1"/>
    <property type="molecule type" value="Genomic_DNA"/>
</dbReference>
<name>X1QZZ1_9ZZZZ</name>
<dbReference type="Gene3D" id="3.40.50.150">
    <property type="entry name" value="Vaccinia Virus protein VP39"/>
    <property type="match status" value="1"/>
</dbReference>
<dbReference type="Pfam" id="PF08242">
    <property type="entry name" value="Methyltransf_12"/>
    <property type="match status" value="1"/>
</dbReference>
<proteinExistence type="predicted"/>
<feature type="domain" description="Methyltransferase type 12" evidence="1">
    <location>
        <begin position="4"/>
        <end position="116"/>
    </location>
</feature>
<dbReference type="CDD" id="cd02440">
    <property type="entry name" value="AdoMet_MTases"/>
    <property type="match status" value="1"/>
</dbReference>
<dbReference type="InterPro" id="IPR013217">
    <property type="entry name" value="Methyltransf_12"/>
</dbReference>